<dbReference type="CDD" id="cd17039">
    <property type="entry name" value="Ubl_ubiquitin_like"/>
    <property type="match status" value="1"/>
</dbReference>
<dbReference type="SUPFAM" id="SSF54236">
    <property type="entry name" value="Ubiquitin-like"/>
    <property type="match status" value="1"/>
</dbReference>
<dbReference type="AlphaFoldDB" id="A0A669PJ21"/>
<dbReference type="InterPro" id="IPR000626">
    <property type="entry name" value="Ubiquitin-like_dom"/>
</dbReference>
<dbReference type="InterPro" id="IPR029071">
    <property type="entry name" value="Ubiquitin-like_domsf"/>
</dbReference>
<proteinExistence type="predicted"/>
<organism evidence="2 3">
    <name type="scientific">Phasianus colchicus</name>
    <name type="common">Common pheasant</name>
    <dbReference type="NCBI Taxonomy" id="9054"/>
    <lineage>
        <taxon>Eukaryota</taxon>
        <taxon>Metazoa</taxon>
        <taxon>Chordata</taxon>
        <taxon>Craniata</taxon>
        <taxon>Vertebrata</taxon>
        <taxon>Euteleostomi</taxon>
        <taxon>Archelosauria</taxon>
        <taxon>Archosauria</taxon>
        <taxon>Dinosauria</taxon>
        <taxon>Saurischia</taxon>
        <taxon>Theropoda</taxon>
        <taxon>Coelurosauria</taxon>
        <taxon>Aves</taxon>
        <taxon>Neognathae</taxon>
        <taxon>Galloanserae</taxon>
        <taxon>Galliformes</taxon>
        <taxon>Phasianidae</taxon>
        <taxon>Phasianinae</taxon>
        <taxon>Phasianus</taxon>
    </lineage>
</organism>
<reference evidence="2" key="1">
    <citation type="submission" date="2025-08" db="UniProtKB">
        <authorList>
            <consortium name="Ensembl"/>
        </authorList>
    </citation>
    <scope>IDENTIFICATION</scope>
</reference>
<reference evidence="2" key="2">
    <citation type="submission" date="2025-09" db="UniProtKB">
        <authorList>
            <consortium name="Ensembl"/>
        </authorList>
    </citation>
    <scope>IDENTIFICATION</scope>
</reference>
<feature type="domain" description="Ubiquitin-like" evidence="1">
    <location>
        <begin position="1"/>
        <end position="75"/>
    </location>
</feature>
<dbReference type="Gene3D" id="3.10.20.90">
    <property type="entry name" value="Phosphatidylinositol 3-kinase Catalytic Subunit, Chain A, domain 1"/>
    <property type="match status" value="1"/>
</dbReference>
<dbReference type="Ensembl" id="ENSPCLT00000008776.1">
    <property type="protein sequence ID" value="ENSPCLP00000006388.1"/>
    <property type="gene ID" value="ENSPCLG00000005333.1"/>
</dbReference>
<evidence type="ECO:0000259" key="1">
    <source>
        <dbReference type="PROSITE" id="PS50053"/>
    </source>
</evidence>
<keyword evidence="3" id="KW-1185">Reference proteome</keyword>
<evidence type="ECO:0000313" key="3">
    <source>
        <dbReference type="Proteomes" id="UP000472261"/>
    </source>
</evidence>
<dbReference type="SMART" id="SM00213">
    <property type="entry name" value="UBQ"/>
    <property type="match status" value="1"/>
</dbReference>
<dbReference type="PROSITE" id="PS50053">
    <property type="entry name" value="UBIQUITIN_2"/>
    <property type="match status" value="1"/>
</dbReference>
<name>A0A669PJ21_PHACC</name>
<protein>
    <recommendedName>
        <fullName evidence="1">Ubiquitin-like domain-containing protein</fullName>
    </recommendedName>
</protein>
<evidence type="ECO:0000313" key="2">
    <source>
        <dbReference type="Ensembl" id="ENSPCLP00000006388.1"/>
    </source>
</evidence>
<accession>A0A669PJ21</accession>
<dbReference type="Pfam" id="PF00240">
    <property type="entry name" value="ubiquitin"/>
    <property type="match status" value="1"/>
</dbReference>
<sequence>MQRKSKSITGKSTFVPLSLDDTVLDLKMKLFAWDKNFYPFESVLIHDGQELANELTLRHYNITSNSIVLHILRRKYQARGGCGSRLASGCQGEGARGLSAREPCALGGKNCEGRAERKMDVGKCFP</sequence>
<dbReference type="Proteomes" id="UP000472261">
    <property type="component" value="Unplaced"/>
</dbReference>